<organism evidence="1 2">
    <name type="scientific">Myceligenerans crystallogenes</name>
    <dbReference type="NCBI Taxonomy" id="316335"/>
    <lineage>
        <taxon>Bacteria</taxon>
        <taxon>Bacillati</taxon>
        <taxon>Actinomycetota</taxon>
        <taxon>Actinomycetes</taxon>
        <taxon>Micrococcales</taxon>
        <taxon>Promicromonosporaceae</taxon>
        <taxon>Myceligenerans</taxon>
    </lineage>
</organism>
<proteinExistence type="predicted"/>
<dbReference type="Proteomes" id="UP001501094">
    <property type="component" value="Unassembled WGS sequence"/>
</dbReference>
<gene>
    <name evidence="1" type="ORF">GCM10009751_27300</name>
</gene>
<evidence type="ECO:0000313" key="1">
    <source>
        <dbReference type="EMBL" id="GAA1867567.1"/>
    </source>
</evidence>
<reference evidence="1 2" key="1">
    <citation type="journal article" date="2019" name="Int. J. Syst. Evol. Microbiol.">
        <title>The Global Catalogue of Microorganisms (GCM) 10K type strain sequencing project: providing services to taxonomists for standard genome sequencing and annotation.</title>
        <authorList>
            <consortium name="The Broad Institute Genomics Platform"/>
            <consortium name="The Broad Institute Genome Sequencing Center for Infectious Disease"/>
            <person name="Wu L."/>
            <person name="Ma J."/>
        </authorList>
    </citation>
    <scope>NUCLEOTIDE SEQUENCE [LARGE SCALE GENOMIC DNA]</scope>
    <source>
        <strain evidence="1 2">JCM 14326</strain>
    </source>
</reference>
<dbReference type="EMBL" id="BAAANL010000005">
    <property type="protein sequence ID" value="GAA1867567.1"/>
    <property type="molecule type" value="Genomic_DNA"/>
</dbReference>
<sequence>MDAESQMRLAAELKDRLDAYVVSSGFRDRFMDAMEWALGVLETPEDSLPRCGPPRCGPPAALDERAHEIAVDSLLFDRRGPGRRTLAERYIDFTRSLTIAEHRILDRWRDGGILGAFEVLTFPGPGRRVAGRNLADGSVYRLVLREAMHHRIAARIRPGALLTGRALPVGDEWLLVGTGNRTPVLDAVSRR</sequence>
<comment type="caution">
    <text evidence="1">The sequence shown here is derived from an EMBL/GenBank/DDBJ whole genome shotgun (WGS) entry which is preliminary data.</text>
</comment>
<keyword evidence="2" id="KW-1185">Reference proteome</keyword>
<name>A0ABN2NFU7_9MICO</name>
<accession>A0ABN2NFU7</accession>
<dbReference type="RefSeq" id="WP_344103791.1">
    <property type="nucleotide sequence ID" value="NZ_BAAANL010000005.1"/>
</dbReference>
<evidence type="ECO:0000313" key="2">
    <source>
        <dbReference type="Proteomes" id="UP001501094"/>
    </source>
</evidence>
<evidence type="ECO:0008006" key="3">
    <source>
        <dbReference type="Google" id="ProtNLM"/>
    </source>
</evidence>
<protein>
    <recommendedName>
        <fullName evidence="3">RCK C-terminal domain-containing protein</fullName>
    </recommendedName>
</protein>